<gene>
    <name evidence="2" type="ORF">QTH91_04440</name>
</gene>
<sequence length="116" mass="12328">MLFWPMLQGANRGALTAEGAVQLINRQRAVVVDIREPEEFATGHVTGARNVPLNQLEAKLAGTVKNKSLPLLIVCASGARANRAVATARKLGYEQAQALAGGLKAWKDANLPLTKA</sequence>
<comment type="caution">
    <text evidence="2">The sequence shown here is derived from an EMBL/GenBank/DDBJ whole genome shotgun (WGS) entry which is preliminary data.</text>
</comment>
<organism evidence="2 3">
    <name type="scientific">Variovorax dokdonensis</name>
    <dbReference type="NCBI Taxonomy" id="344883"/>
    <lineage>
        <taxon>Bacteria</taxon>
        <taxon>Pseudomonadati</taxon>
        <taxon>Pseudomonadota</taxon>
        <taxon>Betaproteobacteria</taxon>
        <taxon>Burkholderiales</taxon>
        <taxon>Comamonadaceae</taxon>
        <taxon>Variovorax</taxon>
    </lineage>
</organism>
<evidence type="ECO:0000313" key="2">
    <source>
        <dbReference type="EMBL" id="MDM0043723.1"/>
    </source>
</evidence>
<dbReference type="Gene3D" id="3.40.250.10">
    <property type="entry name" value="Rhodanese-like domain"/>
    <property type="match status" value="1"/>
</dbReference>
<dbReference type="InterPro" id="IPR050229">
    <property type="entry name" value="GlpE_sulfurtransferase"/>
</dbReference>
<proteinExistence type="predicted"/>
<feature type="domain" description="Rhodanese" evidence="1">
    <location>
        <begin position="25"/>
        <end position="115"/>
    </location>
</feature>
<dbReference type="InterPro" id="IPR036873">
    <property type="entry name" value="Rhodanese-like_dom_sf"/>
</dbReference>
<accession>A0ABT7N704</accession>
<dbReference type="PANTHER" id="PTHR43031:SF18">
    <property type="entry name" value="RHODANESE-RELATED SULFURTRANSFERASES"/>
    <property type="match status" value="1"/>
</dbReference>
<dbReference type="SUPFAM" id="SSF52821">
    <property type="entry name" value="Rhodanese/Cell cycle control phosphatase"/>
    <property type="match status" value="1"/>
</dbReference>
<reference evidence="2" key="1">
    <citation type="submission" date="2023-06" db="EMBL/GenBank/DDBJ databases">
        <authorList>
            <person name="Jiang Y."/>
            <person name="Liu Q."/>
        </authorList>
    </citation>
    <scope>NUCLEOTIDE SEQUENCE</scope>
    <source>
        <strain evidence="2">CGMCC 1.12089</strain>
    </source>
</reference>
<dbReference type="InterPro" id="IPR001763">
    <property type="entry name" value="Rhodanese-like_dom"/>
</dbReference>
<dbReference type="EMBL" id="JASZYV010000001">
    <property type="protein sequence ID" value="MDM0043723.1"/>
    <property type="molecule type" value="Genomic_DNA"/>
</dbReference>
<evidence type="ECO:0000259" key="1">
    <source>
        <dbReference type="PROSITE" id="PS50206"/>
    </source>
</evidence>
<dbReference type="CDD" id="cd00158">
    <property type="entry name" value="RHOD"/>
    <property type="match status" value="1"/>
</dbReference>
<dbReference type="RefSeq" id="WP_286659613.1">
    <property type="nucleotide sequence ID" value="NZ_JASZYV010000001.1"/>
</dbReference>
<dbReference type="PROSITE" id="PS50206">
    <property type="entry name" value="RHODANESE_3"/>
    <property type="match status" value="1"/>
</dbReference>
<dbReference type="Proteomes" id="UP001174908">
    <property type="component" value="Unassembled WGS sequence"/>
</dbReference>
<dbReference type="SMART" id="SM00450">
    <property type="entry name" value="RHOD"/>
    <property type="match status" value="1"/>
</dbReference>
<keyword evidence="3" id="KW-1185">Reference proteome</keyword>
<name>A0ABT7N704_9BURK</name>
<protein>
    <submittedName>
        <fullName evidence="2">Rhodanese-like domain-containing protein</fullName>
    </submittedName>
</protein>
<dbReference type="Pfam" id="PF00581">
    <property type="entry name" value="Rhodanese"/>
    <property type="match status" value="1"/>
</dbReference>
<dbReference type="PANTHER" id="PTHR43031">
    <property type="entry name" value="FAD-DEPENDENT OXIDOREDUCTASE"/>
    <property type="match status" value="1"/>
</dbReference>
<evidence type="ECO:0000313" key="3">
    <source>
        <dbReference type="Proteomes" id="UP001174908"/>
    </source>
</evidence>